<name>A0A2M7E9U9_9BACT</name>
<dbReference type="EMBL" id="PETL01000102">
    <property type="protein sequence ID" value="PIV64478.1"/>
    <property type="molecule type" value="Genomic_DNA"/>
</dbReference>
<dbReference type="HAMAP" id="MF_00607">
    <property type="entry name" value="16SrRNA_methyltr_A"/>
    <property type="match status" value="1"/>
</dbReference>
<dbReference type="Proteomes" id="UP000228886">
    <property type="component" value="Unassembled WGS sequence"/>
</dbReference>
<dbReference type="InterPro" id="IPR020598">
    <property type="entry name" value="rRNA_Ade_methylase_Trfase_N"/>
</dbReference>
<dbReference type="NCBIfam" id="TIGR00755">
    <property type="entry name" value="ksgA"/>
    <property type="match status" value="1"/>
</dbReference>
<proteinExistence type="inferred from homology"/>
<gene>
    <name evidence="7 10" type="primary">rsmA</name>
    <name evidence="7" type="synonym">ksgA</name>
    <name evidence="10" type="ORF">COS11_02020</name>
</gene>
<dbReference type="Gene3D" id="3.40.50.150">
    <property type="entry name" value="Vaccinia Virus protein VP39"/>
    <property type="match status" value="1"/>
</dbReference>
<keyword evidence="3 7" id="KW-0489">Methyltransferase</keyword>
<reference evidence="11" key="1">
    <citation type="submission" date="2017-09" db="EMBL/GenBank/DDBJ databases">
        <title>Depth-based differentiation of microbial function through sediment-hosted aquifers and enrichment of novel symbionts in the deep terrestrial subsurface.</title>
        <authorList>
            <person name="Probst A.J."/>
            <person name="Ladd B."/>
            <person name="Jarett J.K."/>
            <person name="Geller-Mcgrath D.E."/>
            <person name="Sieber C.M.K."/>
            <person name="Emerson J.B."/>
            <person name="Anantharaman K."/>
            <person name="Thomas B.C."/>
            <person name="Malmstrom R."/>
            <person name="Stieglmeier M."/>
            <person name="Klingl A."/>
            <person name="Woyke T."/>
            <person name="Ryan C.M."/>
            <person name="Banfield J.F."/>
        </authorList>
    </citation>
    <scope>NUCLEOTIDE SEQUENCE [LARGE SCALE GENOMIC DNA]</scope>
</reference>
<evidence type="ECO:0000256" key="3">
    <source>
        <dbReference type="ARBA" id="ARBA00022603"/>
    </source>
</evidence>
<feature type="binding site" evidence="7 8">
    <location>
        <position position="31"/>
    </location>
    <ligand>
        <name>S-adenosyl-L-methionine</name>
        <dbReference type="ChEBI" id="CHEBI:59789"/>
    </ligand>
</feature>
<evidence type="ECO:0000256" key="5">
    <source>
        <dbReference type="ARBA" id="ARBA00022691"/>
    </source>
</evidence>
<keyword evidence="1 7" id="KW-0963">Cytoplasm</keyword>
<comment type="caution">
    <text evidence="10">The sequence shown here is derived from an EMBL/GenBank/DDBJ whole genome shotgun (WGS) entry which is preliminary data.</text>
</comment>
<keyword evidence="5 7" id="KW-0949">S-adenosyl-L-methionine</keyword>
<comment type="subcellular location">
    <subcellularLocation>
        <location evidence="7">Cytoplasm</location>
    </subcellularLocation>
</comment>
<evidence type="ECO:0000256" key="1">
    <source>
        <dbReference type="ARBA" id="ARBA00022490"/>
    </source>
</evidence>
<dbReference type="GO" id="GO:0005829">
    <property type="term" value="C:cytosol"/>
    <property type="evidence" value="ECO:0007669"/>
    <property type="project" value="TreeGrafter"/>
</dbReference>
<dbReference type="GO" id="GO:0003723">
    <property type="term" value="F:RNA binding"/>
    <property type="evidence" value="ECO:0007669"/>
    <property type="project" value="UniProtKB-UniRule"/>
</dbReference>
<dbReference type="GO" id="GO:0052908">
    <property type="term" value="F:16S rRNA (adenine(1518)-N(6)/adenine(1519)-N(6))-dimethyltransferase activity"/>
    <property type="evidence" value="ECO:0007669"/>
    <property type="project" value="UniProtKB-EC"/>
</dbReference>
<dbReference type="Gene3D" id="1.10.8.100">
    <property type="entry name" value="Ribosomal RNA adenine dimethylase-like, domain 2"/>
    <property type="match status" value="1"/>
</dbReference>
<accession>A0A2M7E9U9</accession>
<feature type="binding site" evidence="7 8">
    <location>
        <position position="102"/>
    </location>
    <ligand>
        <name>S-adenosyl-L-methionine</name>
        <dbReference type="ChEBI" id="CHEBI:59789"/>
    </ligand>
</feature>
<evidence type="ECO:0000256" key="2">
    <source>
        <dbReference type="ARBA" id="ARBA00022552"/>
    </source>
</evidence>
<keyword evidence="4 7" id="KW-0808">Transferase</keyword>
<feature type="binding site" evidence="7 8">
    <location>
        <position position="122"/>
    </location>
    <ligand>
        <name>S-adenosyl-L-methionine</name>
        <dbReference type="ChEBI" id="CHEBI:59789"/>
    </ligand>
</feature>
<dbReference type="PROSITE" id="PS51689">
    <property type="entry name" value="SAM_RNA_A_N6_MT"/>
    <property type="match status" value="1"/>
</dbReference>
<dbReference type="AlphaFoldDB" id="A0A2M7E9U9"/>
<dbReference type="PROSITE" id="PS01131">
    <property type="entry name" value="RRNA_A_DIMETH"/>
    <property type="match status" value="1"/>
</dbReference>
<dbReference type="Pfam" id="PF00398">
    <property type="entry name" value="RrnaAD"/>
    <property type="match status" value="1"/>
</dbReference>
<keyword evidence="6 7" id="KW-0694">RNA-binding</keyword>
<feature type="binding site" evidence="7 8">
    <location>
        <position position="77"/>
    </location>
    <ligand>
        <name>S-adenosyl-L-methionine</name>
        <dbReference type="ChEBI" id="CHEBI:59789"/>
    </ligand>
</feature>
<keyword evidence="2 7" id="KW-0698">rRNA processing</keyword>
<feature type="binding site" evidence="7 8">
    <location>
        <position position="29"/>
    </location>
    <ligand>
        <name>S-adenosyl-L-methionine</name>
        <dbReference type="ChEBI" id="CHEBI:59789"/>
    </ligand>
</feature>
<dbReference type="InterPro" id="IPR020596">
    <property type="entry name" value="rRNA_Ade_Mease_Trfase_CS"/>
</dbReference>
<evidence type="ECO:0000256" key="8">
    <source>
        <dbReference type="PROSITE-ProRule" id="PRU01026"/>
    </source>
</evidence>
<comment type="similarity">
    <text evidence="7">Belongs to the class I-like SAM-binding methyltransferase superfamily. rRNA adenine N(6)-methyltransferase family. RsmA subfamily.</text>
</comment>
<dbReference type="InterPro" id="IPR029063">
    <property type="entry name" value="SAM-dependent_MTases_sf"/>
</dbReference>
<dbReference type="InterPro" id="IPR011530">
    <property type="entry name" value="rRNA_adenine_dimethylase"/>
</dbReference>
<evidence type="ECO:0000313" key="11">
    <source>
        <dbReference type="Proteomes" id="UP000228886"/>
    </source>
</evidence>
<dbReference type="InterPro" id="IPR023165">
    <property type="entry name" value="rRNA_Ade_diMease-like_C"/>
</dbReference>
<dbReference type="SUPFAM" id="SSF53335">
    <property type="entry name" value="S-adenosyl-L-methionine-dependent methyltransferases"/>
    <property type="match status" value="1"/>
</dbReference>
<evidence type="ECO:0000259" key="9">
    <source>
        <dbReference type="SMART" id="SM00650"/>
    </source>
</evidence>
<dbReference type="PANTHER" id="PTHR11727">
    <property type="entry name" value="DIMETHYLADENOSINE TRANSFERASE"/>
    <property type="match status" value="1"/>
</dbReference>
<feature type="domain" description="Ribosomal RNA adenine methylase transferase N-terminal" evidence="9">
    <location>
        <begin position="36"/>
        <end position="207"/>
    </location>
</feature>
<dbReference type="SMART" id="SM00650">
    <property type="entry name" value="rADc"/>
    <property type="match status" value="1"/>
</dbReference>
<protein>
    <recommendedName>
        <fullName evidence="7">Ribosomal RNA small subunit methyltransferase A</fullName>
        <ecNumber evidence="7">2.1.1.182</ecNumber>
    </recommendedName>
    <alternativeName>
        <fullName evidence="7">16S rRNA (adenine(1518)-N(6)/adenine(1519)-N(6))-dimethyltransferase</fullName>
    </alternativeName>
    <alternativeName>
        <fullName evidence="7">16S rRNA dimethyladenosine transferase</fullName>
    </alternativeName>
    <alternativeName>
        <fullName evidence="7">16S rRNA dimethylase</fullName>
    </alternativeName>
    <alternativeName>
        <fullName evidence="7">S-adenosylmethionine-6-N', N'-adenosyl(rRNA) dimethyltransferase</fullName>
    </alternativeName>
</protein>
<dbReference type="CDD" id="cd02440">
    <property type="entry name" value="AdoMet_MTases"/>
    <property type="match status" value="1"/>
</dbReference>
<comment type="function">
    <text evidence="7">Specifically dimethylates two adjacent adenosines (A1518 and A1519) in the loop of a conserved hairpin near the 3'-end of 16S rRNA in the 30S particle. May play a critical role in biogenesis of 30S subunits.</text>
</comment>
<evidence type="ECO:0000256" key="6">
    <source>
        <dbReference type="ARBA" id="ARBA00022884"/>
    </source>
</evidence>
<dbReference type="InterPro" id="IPR001737">
    <property type="entry name" value="KsgA/Erm"/>
</dbReference>
<dbReference type="FunFam" id="3.40.50.150:FF:000023">
    <property type="entry name" value="Ribosomal RNA small subunit methyltransferase A"/>
    <property type="match status" value="1"/>
</dbReference>
<evidence type="ECO:0000313" key="10">
    <source>
        <dbReference type="EMBL" id="PIV64478.1"/>
    </source>
</evidence>
<dbReference type="EC" id="2.1.1.182" evidence="7"/>
<feature type="binding site" evidence="7 8">
    <location>
        <position position="56"/>
    </location>
    <ligand>
        <name>S-adenosyl-L-methionine</name>
        <dbReference type="ChEBI" id="CHEBI:59789"/>
    </ligand>
</feature>
<comment type="catalytic activity">
    <reaction evidence="7">
        <text>adenosine(1518)/adenosine(1519) in 16S rRNA + 4 S-adenosyl-L-methionine = N(6)-dimethyladenosine(1518)/N(6)-dimethyladenosine(1519) in 16S rRNA + 4 S-adenosyl-L-homocysteine + 4 H(+)</text>
        <dbReference type="Rhea" id="RHEA:19609"/>
        <dbReference type="Rhea" id="RHEA-COMP:10232"/>
        <dbReference type="Rhea" id="RHEA-COMP:10233"/>
        <dbReference type="ChEBI" id="CHEBI:15378"/>
        <dbReference type="ChEBI" id="CHEBI:57856"/>
        <dbReference type="ChEBI" id="CHEBI:59789"/>
        <dbReference type="ChEBI" id="CHEBI:74411"/>
        <dbReference type="ChEBI" id="CHEBI:74493"/>
        <dbReference type="EC" id="2.1.1.182"/>
    </reaction>
</comment>
<organism evidence="10 11">
    <name type="scientific">bacterium (Candidatus Ratteibacteria) CG01_land_8_20_14_3_00_40_19</name>
    <dbReference type="NCBI Taxonomy" id="2014290"/>
    <lineage>
        <taxon>Bacteria</taxon>
        <taxon>Candidatus Ratteibacteria</taxon>
    </lineage>
</organism>
<dbReference type="PANTHER" id="PTHR11727:SF7">
    <property type="entry name" value="DIMETHYLADENOSINE TRANSFERASE-RELATED"/>
    <property type="match status" value="1"/>
</dbReference>
<sequence>MPQDWSLLKETKILLKQYQFNPKKKLGQHFLIDSSAIEKILKAANLEKEDIVFEIGSGLGLLTKELAKRAKKVIGFEVDEKLCSISQRVLAGYSNVEIKREDILRVSPADLHSLGKFKVVGNLPYYITTPIIFSLLGWSKRLMSAVLTVQKEVAERIISPPGRKEYGILSIGVQFHGEVEKIADFKKECFFPMPDVVSSLIRMKVRAKPPVLVKDKENFFNLVRVSFSQRRKQLANVLAKGLNFKKEIISDKLSLIGIDPKRRAETLSMDDFAKLSNFLIV</sequence>
<evidence type="ECO:0000256" key="7">
    <source>
        <dbReference type="HAMAP-Rule" id="MF_00607"/>
    </source>
</evidence>
<evidence type="ECO:0000256" key="4">
    <source>
        <dbReference type="ARBA" id="ARBA00022679"/>
    </source>
</evidence>